<protein>
    <recommendedName>
        <fullName evidence="2">Rhodanese domain-containing protein</fullName>
    </recommendedName>
</protein>
<evidence type="ECO:0000259" key="2">
    <source>
        <dbReference type="PROSITE" id="PS50206"/>
    </source>
</evidence>
<dbReference type="AlphaFoldDB" id="A0A6N4V3B7"/>
<reference evidence="3 4" key="1">
    <citation type="journal article" date="2019" name="Emerg. Microbes Infect.">
        <title>Comprehensive subspecies identification of 175 nontuberculous mycobacteria species based on 7547 genomic profiles.</title>
        <authorList>
            <person name="Matsumoto Y."/>
            <person name="Kinjo T."/>
            <person name="Motooka D."/>
            <person name="Nabeya D."/>
            <person name="Jung N."/>
            <person name="Uechi K."/>
            <person name="Horii T."/>
            <person name="Iida T."/>
            <person name="Fujita J."/>
            <person name="Nakamura S."/>
        </authorList>
    </citation>
    <scope>NUCLEOTIDE SEQUENCE [LARGE SCALE GENOMIC DNA]</scope>
    <source>
        <strain evidence="3 4">JCM 12603</strain>
    </source>
</reference>
<dbReference type="PROSITE" id="PS51257">
    <property type="entry name" value="PROKAR_LIPOPROTEIN"/>
    <property type="match status" value="1"/>
</dbReference>
<dbReference type="InterPro" id="IPR036873">
    <property type="entry name" value="Rhodanese-like_dom_sf"/>
</dbReference>
<feature type="domain" description="Rhodanese" evidence="2">
    <location>
        <begin position="91"/>
        <end position="152"/>
    </location>
</feature>
<organism evidence="3 4">
    <name type="scientific">Mycolicibacterium poriferae</name>
    <dbReference type="NCBI Taxonomy" id="39694"/>
    <lineage>
        <taxon>Bacteria</taxon>
        <taxon>Bacillati</taxon>
        <taxon>Actinomycetota</taxon>
        <taxon>Actinomycetes</taxon>
        <taxon>Mycobacteriales</taxon>
        <taxon>Mycobacteriaceae</taxon>
        <taxon>Mycolicibacterium</taxon>
    </lineage>
</organism>
<sequence>MRVPRQIVTACSYAAFAVVLTLSGCSADDSRTTPVGTPSTSATDQGAPVVMRSVGPLEFERAIAGGERVVINVHVPYEGEIAGTDLSIPFDRIEAQSGRLPSQRSTPIAVYCLSDRMSTIAAQSLSRLGYDDIVELDGGMQAWEQSGRGLIWR</sequence>
<dbReference type="CDD" id="cd00158">
    <property type="entry name" value="RHOD"/>
    <property type="match status" value="1"/>
</dbReference>
<dbReference type="Gene3D" id="3.40.250.10">
    <property type="entry name" value="Rhodanese-like domain"/>
    <property type="match status" value="1"/>
</dbReference>
<dbReference type="InterPro" id="IPR001763">
    <property type="entry name" value="Rhodanese-like_dom"/>
</dbReference>
<feature type="chain" id="PRO_5026861793" description="Rhodanese domain-containing protein" evidence="1">
    <location>
        <begin position="28"/>
        <end position="153"/>
    </location>
</feature>
<dbReference type="SMART" id="SM00450">
    <property type="entry name" value="RHOD"/>
    <property type="match status" value="1"/>
</dbReference>
<evidence type="ECO:0000313" key="3">
    <source>
        <dbReference type="EMBL" id="BBX49946.1"/>
    </source>
</evidence>
<dbReference type="SUPFAM" id="SSF52821">
    <property type="entry name" value="Rhodanese/Cell cycle control phosphatase"/>
    <property type="match status" value="1"/>
</dbReference>
<dbReference type="PROSITE" id="PS50206">
    <property type="entry name" value="RHODANESE_3"/>
    <property type="match status" value="1"/>
</dbReference>
<name>A0A6N4V3B7_9MYCO</name>
<dbReference type="Pfam" id="PF00581">
    <property type="entry name" value="Rhodanese"/>
    <property type="match status" value="1"/>
</dbReference>
<keyword evidence="4" id="KW-1185">Reference proteome</keyword>
<proteinExistence type="predicted"/>
<dbReference type="EMBL" id="AP022570">
    <property type="protein sequence ID" value="BBX49946.1"/>
    <property type="molecule type" value="Genomic_DNA"/>
</dbReference>
<feature type="signal peptide" evidence="1">
    <location>
        <begin position="1"/>
        <end position="27"/>
    </location>
</feature>
<gene>
    <name evidence="3" type="ORF">MPOR_09720</name>
</gene>
<dbReference type="KEGG" id="mpof:MPOR_09720"/>
<evidence type="ECO:0000313" key="4">
    <source>
        <dbReference type="Proteomes" id="UP000466785"/>
    </source>
</evidence>
<keyword evidence="1" id="KW-0732">Signal</keyword>
<accession>A0A6N4V3B7</accession>
<evidence type="ECO:0000256" key="1">
    <source>
        <dbReference type="SAM" id="SignalP"/>
    </source>
</evidence>
<dbReference type="Proteomes" id="UP000466785">
    <property type="component" value="Chromosome"/>
</dbReference>